<dbReference type="AlphaFoldDB" id="A0A1X7U040"/>
<accession>A0A1X7U040</accession>
<name>A0A1X7U040_AMPQE</name>
<protein>
    <submittedName>
        <fullName evidence="1">Uncharacterized protein</fullName>
    </submittedName>
</protein>
<sequence>MAMIASEDFASFKTEPELHKDMLQVVGKTRMFPSNYSSLEQSKFHESLEDLWRSSLKDILQDGFSWINQQVNSCNASWAGRPDLASNALIHVLICMSPFACV</sequence>
<dbReference type="InParanoid" id="A0A1X7U040"/>
<dbReference type="EnsemblMetazoa" id="Aqu2.1.20861_001">
    <property type="protein sequence ID" value="Aqu2.1.20861_001"/>
    <property type="gene ID" value="Aqu2.1.20861"/>
</dbReference>
<reference evidence="1" key="1">
    <citation type="submission" date="2017-05" db="UniProtKB">
        <authorList>
            <consortium name="EnsemblMetazoa"/>
        </authorList>
    </citation>
    <scope>IDENTIFICATION</scope>
</reference>
<proteinExistence type="predicted"/>
<evidence type="ECO:0000313" key="1">
    <source>
        <dbReference type="EnsemblMetazoa" id="Aqu2.1.20861_001"/>
    </source>
</evidence>
<organism evidence="1">
    <name type="scientific">Amphimedon queenslandica</name>
    <name type="common">Sponge</name>
    <dbReference type="NCBI Taxonomy" id="400682"/>
    <lineage>
        <taxon>Eukaryota</taxon>
        <taxon>Metazoa</taxon>
        <taxon>Porifera</taxon>
        <taxon>Demospongiae</taxon>
        <taxon>Heteroscleromorpha</taxon>
        <taxon>Haplosclerida</taxon>
        <taxon>Niphatidae</taxon>
        <taxon>Amphimedon</taxon>
    </lineage>
</organism>